<feature type="region of interest" description="Disordered" evidence="1">
    <location>
        <begin position="198"/>
        <end position="218"/>
    </location>
</feature>
<organism evidence="3 4">
    <name type="scientific">Brassica carinata</name>
    <name type="common">Ethiopian mustard</name>
    <name type="synonym">Abyssinian cabbage</name>
    <dbReference type="NCBI Taxonomy" id="52824"/>
    <lineage>
        <taxon>Eukaryota</taxon>
        <taxon>Viridiplantae</taxon>
        <taxon>Streptophyta</taxon>
        <taxon>Embryophyta</taxon>
        <taxon>Tracheophyta</taxon>
        <taxon>Spermatophyta</taxon>
        <taxon>Magnoliopsida</taxon>
        <taxon>eudicotyledons</taxon>
        <taxon>Gunneridae</taxon>
        <taxon>Pentapetalae</taxon>
        <taxon>rosids</taxon>
        <taxon>malvids</taxon>
        <taxon>Brassicales</taxon>
        <taxon>Brassicaceae</taxon>
        <taxon>Brassiceae</taxon>
        <taxon>Brassica</taxon>
    </lineage>
</organism>
<feature type="transmembrane region" description="Helical" evidence="2">
    <location>
        <begin position="24"/>
        <end position="46"/>
    </location>
</feature>
<evidence type="ECO:0008006" key="5">
    <source>
        <dbReference type="Google" id="ProtNLM"/>
    </source>
</evidence>
<dbReference type="Proteomes" id="UP000886595">
    <property type="component" value="Unassembled WGS sequence"/>
</dbReference>
<dbReference type="AlphaFoldDB" id="A0A8X7SCC8"/>
<keyword evidence="2" id="KW-0812">Transmembrane</keyword>
<keyword evidence="4" id="KW-1185">Reference proteome</keyword>
<evidence type="ECO:0000256" key="2">
    <source>
        <dbReference type="SAM" id="Phobius"/>
    </source>
</evidence>
<comment type="caution">
    <text evidence="3">The sequence shown here is derived from an EMBL/GenBank/DDBJ whole genome shotgun (WGS) entry which is preliminary data.</text>
</comment>
<gene>
    <name evidence="3" type="ORF">Bca52824_032616</name>
</gene>
<protein>
    <recommendedName>
        <fullName evidence="5">Cotton fiber protein</fullName>
    </recommendedName>
</protein>
<dbReference type="PANTHER" id="PTHR35997:SF6">
    <property type="entry name" value="COTTON FIBER PROTEIN"/>
    <property type="match status" value="1"/>
</dbReference>
<dbReference type="Pfam" id="PF05553">
    <property type="entry name" value="DUF761"/>
    <property type="match status" value="1"/>
</dbReference>
<proteinExistence type="predicted"/>
<accession>A0A8X7SCC8</accession>
<reference evidence="3 4" key="1">
    <citation type="submission" date="2020-02" db="EMBL/GenBank/DDBJ databases">
        <authorList>
            <person name="Ma Q."/>
            <person name="Huang Y."/>
            <person name="Song X."/>
            <person name="Pei D."/>
        </authorList>
    </citation>
    <scope>NUCLEOTIDE SEQUENCE [LARGE SCALE GENOMIC DNA]</scope>
    <source>
        <strain evidence="3">Sxm20200214</strain>
        <tissue evidence="3">Leaf</tissue>
    </source>
</reference>
<evidence type="ECO:0000313" key="3">
    <source>
        <dbReference type="EMBL" id="KAG2303965.1"/>
    </source>
</evidence>
<dbReference type="InterPro" id="IPR008480">
    <property type="entry name" value="DUF761_pln"/>
</dbReference>
<feature type="transmembrane region" description="Helical" evidence="2">
    <location>
        <begin position="58"/>
        <end position="77"/>
    </location>
</feature>
<keyword evidence="2" id="KW-1133">Transmembrane helix</keyword>
<evidence type="ECO:0000256" key="1">
    <source>
        <dbReference type="SAM" id="MobiDB-lite"/>
    </source>
</evidence>
<dbReference type="EMBL" id="JAAMPC010000007">
    <property type="protein sequence ID" value="KAG2303965.1"/>
    <property type="molecule type" value="Genomic_DNA"/>
</dbReference>
<keyword evidence="2" id="KW-0472">Membrane</keyword>
<dbReference type="PANTHER" id="PTHR35997">
    <property type="entry name" value="COTTON FIBER PROTEIN-RELATED"/>
    <property type="match status" value="1"/>
</dbReference>
<sequence length="283" mass="33139">MTELPSYMIQNPKFEPYKPKKRNYYSSLPSILLSIFTYVLIFYVFEVSPSSIFKDTKVLFFISNTLILIIATDYGAFADKENPDFYGEYTAATAAMRSRADHNYSPVPVFTYGENTRHENSVHAEIKNPKDVGMNDYKEEEPVVREIVCVSSPPEKVVREVSEEKPRDDVAIKKYKPISEQTIANREACNTTNHVNRRSYERAKSDKPQRVKRTEDTKAKRINYRRSESDSSKWMVVPEKWENVEEESEEFSKMSNEELNKRVEEFIQRFNKQMRLQSRVSST</sequence>
<dbReference type="OrthoDB" id="680761at2759"/>
<name>A0A8X7SCC8_BRACI</name>
<evidence type="ECO:0000313" key="4">
    <source>
        <dbReference type="Proteomes" id="UP000886595"/>
    </source>
</evidence>